<keyword evidence="4" id="KW-1185">Reference proteome</keyword>
<protein>
    <recommendedName>
        <fullName evidence="2">BAH domain-containing protein</fullName>
    </recommendedName>
</protein>
<evidence type="ECO:0000259" key="2">
    <source>
        <dbReference type="PROSITE" id="PS51038"/>
    </source>
</evidence>
<dbReference type="GO" id="GO:0003682">
    <property type="term" value="F:chromatin binding"/>
    <property type="evidence" value="ECO:0007669"/>
    <property type="project" value="InterPro"/>
</dbReference>
<accession>A0A9W6BEC7</accession>
<evidence type="ECO:0000256" key="1">
    <source>
        <dbReference type="SAM" id="MobiDB-lite"/>
    </source>
</evidence>
<comment type="caution">
    <text evidence="3">The sequence shown here is derived from an EMBL/GenBank/DDBJ whole genome shotgun (WGS) entry which is preliminary data.</text>
</comment>
<dbReference type="AlphaFoldDB" id="A0A9W6BEC7"/>
<dbReference type="Proteomes" id="UP001165080">
    <property type="component" value="Unassembled WGS sequence"/>
</dbReference>
<dbReference type="InterPro" id="IPR043151">
    <property type="entry name" value="BAH_sf"/>
</dbReference>
<dbReference type="Gene3D" id="2.30.30.490">
    <property type="match status" value="1"/>
</dbReference>
<gene>
    <name evidence="3" type="primary">PLEST000257</name>
    <name evidence="3" type="ORF">PLESTB_000359500</name>
</gene>
<feature type="compositionally biased region" description="Acidic residues" evidence="1">
    <location>
        <begin position="12"/>
        <end position="39"/>
    </location>
</feature>
<evidence type="ECO:0000313" key="3">
    <source>
        <dbReference type="EMBL" id="GLC50255.1"/>
    </source>
</evidence>
<dbReference type="InterPro" id="IPR001025">
    <property type="entry name" value="BAH_dom"/>
</dbReference>
<dbReference type="EMBL" id="BRXU01000003">
    <property type="protein sequence ID" value="GLC50255.1"/>
    <property type="molecule type" value="Genomic_DNA"/>
</dbReference>
<evidence type="ECO:0000313" key="4">
    <source>
        <dbReference type="Proteomes" id="UP001165080"/>
    </source>
</evidence>
<organism evidence="3 4">
    <name type="scientific">Pleodorina starrii</name>
    <dbReference type="NCBI Taxonomy" id="330485"/>
    <lineage>
        <taxon>Eukaryota</taxon>
        <taxon>Viridiplantae</taxon>
        <taxon>Chlorophyta</taxon>
        <taxon>core chlorophytes</taxon>
        <taxon>Chlorophyceae</taxon>
        <taxon>CS clade</taxon>
        <taxon>Chlamydomonadales</taxon>
        <taxon>Volvocaceae</taxon>
        <taxon>Pleodorina</taxon>
    </lineage>
</organism>
<dbReference type="PROSITE" id="PS51038">
    <property type="entry name" value="BAH"/>
    <property type="match status" value="1"/>
</dbReference>
<feature type="domain" description="BAH" evidence="2">
    <location>
        <begin position="63"/>
        <end position="211"/>
    </location>
</feature>
<proteinExistence type="predicted"/>
<feature type="region of interest" description="Disordered" evidence="1">
    <location>
        <begin position="1"/>
        <end position="42"/>
    </location>
</feature>
<name>A0A9W6BEC7_9CHLO</name>
<reference evidence="3 4" key="1">
    <citation type="journal article" date="2023" name="Commun. Biol.">
        <title>Reorganization of the ancestral sex-determining regions during the evolution of trioecy in Pleodorina starrii.</title>
        <authorList>
            <person name="Takahashi K."/>
            <person name="Suzuki S."/>
            <person name="Kawai-Toyooka H."/>
            <person name="Yamamoto K."/>
            <person name="Hamaji T."/>
            <person name="Ootsuki R."/>
            <person name="Yamaguchi H."/>
            <person name="Kawachi M."/>
            <person name="Higashiyama T."/>
            <person name="Nozaki H."/>
        </authorList>
    </citation>
    <scope>NUCLEOTIDE SEQUENCE [LARGE SCALE GENOMIC DNA]</scope>
    <source>
        <strain evidence="3 4">NIES-4479</strain>
    </source>
</reference>
<dbReference type="OrthoDB" id="537614at2759"/>
<sequence length="272" mass="30560">MGKARVKRKAAEEEEEMADDSEESDDDDSAGEGIDENDLERDSTGKLTGVRISNSYVEAKKNYFLRRFSMVLVQAGENEHKFLGFIRELVEKPDDVEALICWFYRASDVKEVPPDLVICRARMEGKHGGGDKGRFKELFFSNHCDMISVQSVMHPIKVWLLPSESLDPVTVPPEAGPLAAAAAAAGHAPLLPGFVCRRMYDTQNRELFPLSEIPSRRKKLGEWPWLFDDVAELLRRSEVERQECMREWVRKCQMRAARAGAEAGKGEAGAKG</sequence>